<accession>A0A2S8SW04</accession>
<reference evidence="1 2" key="1">
    <citation type="journal article" date="2018" name="Syst. Appl. Microbiol.">
        <title>Abditibacterium utsteinense sp. nov., the first cultivated member of candidate phylum FBP, isolated from ice-free Antarctic soil samples.</title>
        <authorList>
            <person name="Tahon G."/>
            <person name="Tytgat B."/>
            <person name="Lebbe L."/>
            <person name="Carlier A."/>
            <person name="Willems A."/>
        </authorList>
    </citation>
    <scope>NUCLEOTIDE SEQUENCE [LARGE SCALE GENOMIC DNA]</scope>
    <source>
        <strain evidence="1 2">LMG 29911</strain>
    </source>
</reference>
<sequence length="82" mass="9530">MSHFLWNCGLDSTKIQRFRALKCVSLDFNNFSHFLWNCGFDSTKNEGFGTFVFRVGCCPVLFSLAGRQIPSSERQARFLRVW</sequence>
<evidence type="ECO:0000313" key="1">
    <source>
        <dbReference type="EMBL" id="PQV64972.1"/>
    </source>
</evidence>
<keyword evidence="2" id="KW-1185">Reference proteome</keyword>
<dbReference type="Proteomes" id="UP000237684">
    <property type="component" value="Unassembled WGS sequence"/>
</dbReference>
<dbReference type="EMBL" id="NIGF01000003">
    <property type="protein sequence ID" value="PQV64972.1"/>
    <property type="molecule type" value="Genomic_DNA"/>
</dbReference>
<dbReference type="AlphaFoldDB" id="A0A2S8SW04"/>
<proteinExistence type="predicted"/>
<protein>
    <submittedName>
        <fullName evidence="1">Uncharacterized protein</fullName>
    </submittedName>
</protein>
<gene>
    <name evidence="1" type="ORF">B1R32_103242</name>
</gene>
<organism evidence="1 2">
    <name type="scientific">Abditibacterium utsteinense</name>
    <dbReference type="NCBI Taxonomy" id="1960156"/>
    <lineage>
        <taxon>Bacteria</taxon>
        <taxon>Pseudomonadati</taxon>
        <taxon>Abditibacteriota</taxon>
        <taxon>Abditibacteriia</taxon>
        <taxon>Abditibacteriales</taxon>
        <taxon>Abditibacteriaceae</taxon>
        <taxon>Abditibacterium</taxon>
    </lineage>
</organism>
<comment type="caution">
    <text evidence="1">The sequence shown here is derived from an EMBL/GenBank/DDBJ whole genome shotgun (WGS) entry which is preliminary data.</text>
</comment>
<dbReference type="InParanoid" id="A0A2S8SW04"/>
<name>A0A2S8SW04_9BACT</name>
<evidence type="ECO:0000313" key="2">
    <source>
        <dbReference type="Proteomes" id="UP000237684"/>
    </source>
</evidence>